<evidence type="ECO:0000313" key="2">
    <source>
        <dbReference type="Proteomes" id="UP001300261"/>
    </source>
</evidence>
<reference evidence="1 2" key="1">
    <citation type="journal article" date="2016" name="Int. J. Syst. Evol. Microbiol.">
        <title>Labrenzia salina sp. nov., isolated from the rhizosphere of the halophyte Arthrocnemum macrostachyum.</title>
        <authorList>
            <person name="Camacho M."/>
            <person name="Redondo-Gomez S."/>
            <person name="Rodriguez-Llorente I."/>
            <person name="Rohde M."/>
            <person name="Sproer C."/>
            <person name="Schumann P."/>
            <person name="Klenk H.P."/>
            <person name="Montero-Calasanz M.D.C."/>
        </authorList>
    </citation>
    <scope>NUCLEOTIDE SEQUENCE [LARGE SCALE GENOMIC DNA]</scope>
    <source>
        <strain evidence="1 2">DSM 29163</strain>
    </source>
</reference>
<comment type="caution">
    <text evidence="1">The sequence shown here is derived from an EMBL/GenBank/DDBJ whole genome shotgun (WGS) entry which is preliminary data.</text>
</comment>
<keyword evidence="2" id="KW-1185">Reference proteome</keyword>
<name>A0ABT3R3H1_9HYPH</name>
<gene>
    <name evidence="1" type="ORF">ON753_14860</name>
</gene>
<organism evidence="1 2">
    <name type="scientific">Roseibium salinum</name>
    <dbReference type="NCBI Taxonomy" id="1604349"/>
    <lineage>
        <taxon>Bacteria</taxon>
        <taxon>Pseudomonadati</taxon>
        <taxon>Pseudomonadota</taxon>
        <taxon>Alphaproteobacteria</taxon>
        <taxon>Hyphomicrobiales</taxon>
        <taxon>Stappiaceae</taxon>
        <taxon>Roseibium</taxon>
    </lineage>
</organism>
<evidence type="ECO:0000313" key="1">
    <source>
        <dbReference type="EMBL" id="MCX2723635.1"/>
    </source>
</evidence>
<dbReference type="Proteomes" id="UP001300261">
    <property type="component" value="Unassembled WGS sequence"/>
</dbReference>
<dbReference type="EMBL" id="JAPEVI010000003">
    <property type="protein sequence ID" value="MCX2723635.1"/>
    <property type="molecule type" value="Genomic_DNA"/>
</dbReference>
<proteinExistence type="predicted"/>
<accession>A0ABT3R3H1</accession>
<sequence>MTTLYIQSTFEDPPEPVCQAGKDGRLTVIRQEDLSSSDFQRARGIITHNQLDQNAFMKLKDALEAFLDRGGRWFFNGHIVRPLLDGLKTYQPMEAPSFRDFAQTRLAEHPIFHGIEISHLETNKGVGGFYGRGANPLPAGAIAVTGLRQGTVPVDWIWPRPAGGRVFSHAGNDLGQFGIDQGLPPLLHGRIIEWASGGDCL</sequence>
<protein>
    <submittedName>
        <fullName evidence="1">Uncharacterized protein</fullName>
    </submittedName>
</protein>
<dbReference type="RefSeq" id="WP_265963405.1">
    <property type="nucleotide sequence ID" value="NZ_JAPEVI010000003.1"/>
</dbReference>